<gene>
    <name evidence="7" type="ORF">GCM10007173_12850</name>
</gene>
<comment type="similarity">
    <text evidence="2">Belongs to the bacterial solute-binding protein 8 family.</text>
</comment>
<sequence>MNGSTRVKLLATLGLAAVIGLTSCGAQSMSSTQDDPSSKASQDAWSFTDSSYQKTTTLEQAPDSIVVDSYSAAALWDYGVRPTGVFGYGLTEDGGLSVGNADVSQMTIIGKDAEFNLEKLLSLDPDVIIGYGNAEGTGWTWWDEKVQSEATSTAPYLPIKSGGRPVKAVIEDYAELAKALGGDTKSASAVQDKKEFTDRLSTLKEIAEQKPGLKIIALNGYDDLYVGQKTIGQLALLEDLGFEITGPTDTSAWASLSWEKVGDFPADVVLSYSGTAEQVKDHPVFSSLPAVKAQQVVEWDDKRPYTYGSYVQWFDQLIDVLQDAKALNS</sequence>
<dbReference type="GeneID" id="303303665"/>
<feature type="domain" description="Fe/B12 periplasmic-binding" evidence="6">
    <location>
        <begin position="63"/>
        <end position="329"/>
    </location>
</feature>
<dbReference type="PROSITE" id="PS50983">
    <property type="entry name" value="FE_B12_PBP"/>
    <property type="match status" value="1"/>
</dbReference>
<keyword evidence="3" id="KW-0813">Transport</keyword>
<dbReference type="Pfam" id="PF01497">
    <property type="entry name" value="Peripla_BP_2"/>
    <property type="match status" value="1"/>
</dbReference>
<dbReference type="Gene3D" id="3.40.50.1980">
    <property type="entry name" value="Nitrogenase molybdenum iron protein domain"/>
    <property type="match status" value="2"/>
</dbReference>
<evidence type="ECO:0000256" key="3">
    <source>
        <dbReference type="ARBA" id="ARBA00022448"/>
    </source>
</evidence>
<feature type="signal peptide" evidence="5">
    <location>
        <begin position="1"/>
        <end position="28"/>
    </location>
</feature>
<evidence type="ECO:0000256" key="1">
    <source>
        <dbReference type="ARBA" id="ARBA00004196"/>
    </source>
</evidence>
<comment type="caution">
    <text evidence="7">The sequence shown here is derived from an EMBL/GenBank/DDBJ whole genome shotgun (WGS) entry which is preliminary data.</text>
</comment>
<dbReference type="PANTHER" id="PTHR30532">
    <property type="entry name" value="IRON III DICITRATE-BINDING PERIPLASMIC PROTEIN"/>
    <property type="match status" value="1"/>
</dbReference>
<dbReference type="Proteomes" id="UP000606115">
    <property type="component" value="Unassembled WGS sequence"/>
</dbReference>
<evidence type="ECO:0000313" key="7">
    <source>
        <dbReference type="EMBL" id="GGJ55525.1"/>
    </source>
</evidence>
<dbReference type="PROSITE" id="PS51257">
    <property type="entry name" value="PROKAR_LIPOPROTEIN"/>
    <property type="match status" value="1"/>
</dbReference>
<organism evidence="7 8">
    <name type="scientific">Glutamicibacter ardleyensis</name>
    <dbReference type="NCBI Taxonomy" id="225894"/>
    <lineage>
        <taxon>Bacteria</taxon>
        <taxon>Bacillati</taxon>
        <taxon>Actinomycetota</taxon>
        <taxon>Actinomycetes</taxon>
        <taxon>Micrococcales</taxon>
        <taxon>Micrococcaceae</taxon>
        <taxon>Glutamicibacter</taxon>
    </lineage>
</organism>
<dbReference type="RefSeq" id="WP_188684492.1">
    <property type="nucleotide sequence ID" value="NZ_BMKX01000002.1"/>
</dbReference>
<dbReference type="EMBL" id="BMKX01000002">
    <property type="protein sequence ID" value="GGJ55525.1"/>
    <property type="molecule type" value="Genomic_DNA"/>
</dbReference>
<dbReference type="SUPFAM" id="SSF53807">
    <property type="entry name" value="Helical backbone' metal receptor"/>
    <property type="match status" value="1"/>
</dbReference>
<evidence type="ECO:0000256" key="2">
    <source>
        <dbReference type="ARBA" id="ARBA00008814"/>
    </source>
</evidence>
<reference evidence="8" key="1">
    <citation type="journal article" date="2019" name="Int. J. Syst. Evol. Microbiol.">
        <title>The Global Catalogue of Microorganisms (GCM) 10K type strain sequencing project: providing services to taxonomists for standard genome sequencing and annotation.</title>
        <authorList>
            <consortium name="The Broad Institute Genomics Platform"/>
            <consortium name="The Broad Institute Genome Sequencing Center for Infectious Disease"/>
            <person name="Wu L."/>
            <person name="Ma J."/>
        </authorList>
    </citation>
    <scope>NUCLEOTIDE SEQUENCE [LARGE SCALE GENOMIC DNA]</scope>
    <source>
        <strain evidence="8">CGMCC 1.3685</strain>
    </source>
</reference>
<dbReference type="PANTHER" id="PTHR30532:SF24">
    <property type="entry name" value="FERRIC ENTEROBACTIN-BINDING PERIPLASMIC PROTEIN FEPB"/>
    <property type="match status" value="1"/>
</dbReference>
<protein>
    <submittedName>
        <fullName evidence="7">ABC transporter substrate-binding protein</fullName>
    </submittedName>
</protein>
<dbReference type="InterPro" id="IPR051313">
    <property type="entry name" value="Bact_iron-sidero_bind"/>
</dbReference>
<keyword evidence="8" id="KW-1185">Reference proteome</keyword>
<comment type="subcellular location">
    <subcellularLocation>
        <location evidence="1">Cell envelope</location>
    </subcellularLocation>
</comment>
<evidence type="ECO:0000256" key="5">
    <source>
        <dbReference type="SAM" id="SignalP"/>
    </source>
</evidence>
<keyword evidence="4 5" id="KW-0732">Signal</keyword>
<accession>A0ABQ2DGK0</accession>
<evidence type="ECO:0000313" key="8">
    <source>
        <dbReference type="Proteomes" id="UP000606115"/>
    </source>
</evidence>
<evidence type="ECO:0000256" key="4">
    <source>
        <dbReference type="ARBA" id="ARBA00022729"/>
    </source>
</evidence>
<name>A0ABQ2DGK0_9MICC</name>
<feature type="chain" id="PRO_5046893184" evidence="5">
    <location>
        <begin position="29"/>
        <end position="329"/>
    </location>
</feature>
<evidence type="ECO:0000259" key="6">
    <source>
        <dbReference type="PROSITE" id="PS50983"/>
    </source>
</evidence>
<proteinExistence type="inferred from homology"/>
<dbReference type="InterPro" id="IPR002491">
    <property type="entry name" value="ABC_transptr_periplasmic_BD"/>
</dbReference>